<comment type="caution">
    <text evidence="3">The sequence shown here is derived from an EMBL/GenBank/DDBJ whole genome shotgun (WGS) entry which is preliminary data.</text>
</comment>
<dbReference type="OrthoDB" id="7359157at2"/>
<evidence type="ECO:0000256" key="1">
    <source>
        <dbReference type="SAM" id="SignalP"/>
    </source>
</evidence>
<sequence>MQRRSLLILGGAALASAAAVVALGPGGPPPAETGAAPLMFRDLATRLQGAMRIEVVRHAQSLAVQRQPGDTWVLPEVAGYPVRPEKVRELLVGLTELRLVEPRTANPEMLERLGLQDPDKPGSTGALLRVLDGTGAPIVALVVGRRRVRTQGNVPESVYVRRAGETQSWLAEGRLPLDADAQLWIDRDLANLPRERVLRVRVEREDAPALVLAKGEGPDGRLALAEPAAAPPLEPTRLDAVANAFEFLTLTDVQRAADIPGTRLGRARYTLTDNLGITVTLHEQGEQVWVLLEASGDAEAERLNARWRGWAYQLGAWKRRAFLPTLEELRPEEAPAAPAPAPRPAP</sequence>
<name>A0A2U1V0H1_9PROT</name>
<feature type="chain" id="PRO_5015546012" description="DUF4340 domain-containing protein" evidence="1">
    <location>
        <begin position="23"/>
        <end position="346"/>
    </location>
</feature>
<reference evidence="4" key="1">
    <citation type="submission" date="2017-10" db="EMBL/GenBank/DDBJ databases">
        <authorList>
            <person name="Toshchakov S.V."/>
            <person name="Goeva M.A."/>
        </authorList>
    </citation>
    <scope>NUCLEOTIDE SEQUENCE [LARGE SCALE GENOMIC DNA]</scope>
    <source>
        <strain evidence="4">JR1/69-1-13</strain>
    </source>
</reference>
<proteinExistence type="predicted"/>
<keyword evidence="1" id="KW-0732">Signal</keyword>
<feature type="domain" description="DUF4340" evidence="2">
    <location>
        <begin position="72"/>
        <end position="257"/>
    </location>
</feature>
<gene>
    <name evidence="3" type="ORF">CR165_18270</name>
</gene>
<protein>
    <recommendedName>
        <fullName evidence="2">DUF4340 domain-containing protein</fullName>
    </recommendedName>
</protein>
<organism evidence="3 4">
    <name type="scientific">Teichococcus aestuarii</name>
    <dbReference type="NCBI Taxonomy" id="568898"/>
    <lineage>
        <taxon>Bacteria</taxon>
        <taxon>Pseudomonadati</taxon>
        <taxon>Pseudomonadota</taxon>
        <taxon>Alphaproteobacteria</taxon>
        <taxon>Acetobacterales</taxon>
        <taxon>Roseomonadaceae</taxon>
        <taxon>Roseomonas</taxon>
    </lineage>
</organism>
<evidence type="ECO:0000259" key="2">
    <source>
        <dbReference type="Pfam" id="PF14238"/>
    </source>
</evidence>
<dbReference type="RefSeq" id="WP_109518387.1">
    <property type="nucleotide sequence ID" value="NZ_PDOA01000015.1"/>
</dbReference>
<dbReference type="AlphaFoldDB" id="A0A2U1V0H1"/>
<keyword evidence="4" id="KW-1185">Reference proteome</keyword>
<dbReference type="Proteomes" id="UP000245048">
    <property type="component" value="Unassembled WGS sequence"/>
</dbReference>
<evidence type="ECO:0000313" key="4">
    <source>
        <dbReference type="Proteomes" id="UP000245048"/>
    </source>
</evidence>
<evidence type="ECO:0000313" key="3">
    <source>
        <dbReference type="EMBL" id="PWC27393.1"/>
    </source>
</evidence>
<dbReference type="EMBL" id="PDOA01000015">
    <property type="protein sequence ID" value="PWC27393.1"/>
    <property type="molecule type" value="Genomic_DNA"/>
</dbReference>
<dbReference type="InterPro" id="IPR025641">
    <property type="entry name" value="DUF4340"/>
</dbReference>
<accession>A0A2U1V0H1</accession>
<dbReference type="Pfam" id="PF14238">
    <property type="entry name" value="DUF4340"/>
    <property type="match status" value="1"/>
</dbReference>
<feature type="signal peptide" evidence="1">
    <location>
        <begin position="1"/>
        <end position="22"/>
    </location>
</feature>